<dbReference type="PANTHER" id="PTHR30121:SF6">
    <property type="entry name" value="SLR6007 PROTEIN"/>
    <property type="match status" value="1"/>
</dbReference>
<dbReference type="InterPro" id="IPR051162">
    <property type="entry name" value="T4SS_component"/>
</dbReference>
<evidence type="ECO:0000313" key="2">
    <source>
        <dbReference type="Proteomes" id="UP000342300"/>
    </source>
</evidence>
<dbReference type="EMBL" id="PDHS01000251">
    <property type="protein sequence ID" value="MQM31000.1"/>
    <property type="molecule type" value="Genomic_DNA"/>
</dbReference>
<reference evidence="1 2" key="1">
    <citation type="submission" date="2017-09" db="EMBL/GenBank/DDBJ databases">
        <title>Metagenomic Analysis Reveals Denitrifying Candidatus Accumulibacter and Flanking Population as a Source of N2O.</title>
        <authorList>
            <person name="Gao H."/>
            <person name="Mao Y."/>
            <person name="Zhao X."/>
            <person name="Liu W.-T."/>
            <person name="Zhang T."/>
            <person name="Wells G."/>
        </authorList>
    </citation>
    <scope>NUCLEOTIDE SEQUENCE [LARGE SCALE GENOMIC DNA]</scope>
    <source>
        <strain evidence="1">CANDO_2_IC</strain>
    </source>
</reference>
<evidence type="ECO:0000313" key="1">
    <source>
        <dbReference type="EMBL" id="MQM31000.1"/>
    </source>
</evidence>
<name>A0A6A7RV56_9PROT</name>
<organism evidence="1 2">
    <name type="scientific">Candidatus Accumulibacter phosphatis</name>
    <dbReference type="NCBI Taxonomy" id="327160"/>
    <lineage>
        <taxon>Bacteria</taxon>
        <taxon>Pseudomonadati</taxon>
        <taxon>Pseudomonadota</taxon>
        <taxon>Betaproteobacteria</taxon>
        <taxon>Candidatus Accumulibacter</taxon>
    </lineage>
</organism>
<dbReference type="CDD" id="cd01127">
    <property type="entry name" value="TrwB_TraG_TraD_VirD4"/>
    <property type="match status" value="1"/>
</dbReference>
<dbReference type="SUPFAM" id="SSF52540">
    <property type="entry name" value="P-loop containing nucleoside triphosphate hydrolases"/>
    <property type="match status" value="1"/>
</dbReference>
<dbReference type="InterPro" id="IPR027417">
    <property type="entry name" value="P-loop_NTPase"/>
</dbReference>
<gene>
    <name evidence="1" type="ORF">CRU78_10950</name>
</gene>
<dbReference type="Gene3D" id="3.40.50.300">
    <property type="entry name" value="P-loop containing nucleotide triphosphate hydrolases"/>
    <property type="match status" value="2"/>
</dbReference>
<accession>A0A6A7RV56</accession>
<protein>
    <submittedName>
        <fullName evidence="1">Uncharacterized protein</fullName>
    </submittedName>
</protein>
<proteinExistence type="predicted"/>
<dbReference type="Proteomes" id="UP000342300">
    <property type="component" value="Unassembled WGS sequence"/>
</dbReference>
<comment type="caution">
    <text evidence="1">The sequence shown here is derived from an EMBL/GenBank/DDBJ whole genome shotgun (WGS) entry which is preliminary data.</text>
</comment>
<sequence>MPPSEIDMPLIENTAPTLARSLSDLLGPALPGSMAFIRCLPGEVARELAADERFAVQGWQIALVSHATDAATRSITADKAVEWREDKAEAVLLLVDAVHAGAGMDGIYSAAREIVEAELFARTKALARDKLPHGGKSFADKALSKARRLARNKALSPWRELAYLCRGTRSLEDLGAALPEIGLWPVAVDDKPDDGDLEKSALLVERLLARQGNRQSAEARVVGLQLPAADATVERKLAEFLRAADSLSRLDALARLEGQESLWLNRLRPGLFNSETLQSIRWVNWRQRNGRPYQWSGLAVDDDNRLTFKLALVDNPQQRVRLEVRWDVEPATLAKGAVDYIVNIRAGGEALAEKTVTHAGRGLQKCVFTQDDFGDLEGNERFEAEVAIRALTAETSREGDAEANSHQAVSEDFILCFGVTDQAAKSSAGNVFPSLALAAIQVAKDDETFKRLADNPGDRQTFSADRKGYIACRVDGKAARVLCPKLLLDLATDWAVHQGDPGRWRLKVRADGSPDGEPVFIPFGPAGDRVGERFIRASRDFCNWLLRSSLGPLAVLYNDRPVFNEYVTAATAWWEGTSARATQIHTLEVFGVSGQRIGLIVLPTHPLRVAWQQGFDMLVWRHRYEEGTPPIKVAKLLGSLIGAHYPAMLPGFAQGEAFVFADSLGFHTVAMTATDDPEPKATVALLSRLLGDGDARSEELMAPSVGRSASELLGEEVARYLNLHPETRRVHVHALRPGDAMPAARALGCALREVEATEVDEEGEAREEGVKRAFVLDLYPADGRTSMLGRFLAATAQRRRSGAGVVPEEDRWLLDSVTRPGGVNLPRLAWARRDSKTPTTPAHLALAFDIFTTHVECVPMTSVPNGALEVHGLALTPDRRFEAAPVPHWRSSISPTPEGEKHPVARGFSERLVKAHSALLRCVAKRMGAGDNDWPVLITEVSPERSEMLAALHRLCDWVVTVDRHAGVEYFDSPRDLPSLYEAYLIDCVPERDDLGFLQLITSTSSLDEIVRLLDSALGEMGLSASPRNCTFLLDALKALSGRLALRLTQSGSVAQEMVALALTQSHCVVGGEEGAPWFSLTEGFFVPLDDVPELFRPVGENKEKDASGQRADLLYVTAARRGGLKFSFVEVKFRRYLKTARALDLLSSIESQLDASCQRWEKLFGPETALLEKTVQRARLARVLRFYARKGQRHTLTNEAFEFIERELAKLAREGTAYALPALLDLDRAKVGFVFCPEYGGATPVEIGTDIWLFGPARLPETQRGAMPLGEGISLLEATTPLALQDEANAVEELSPPDLLLTAGENLAAAPKTVELLLGQRDGSDEPVRWPVSIQGNPHLLIVGLPGMGKTTCLIQLCRQLMESGIVPIVFSYHEDIDEKLGALWGHSLHRVSYAGLGFNPLQVVSDAPLAYMDNVTLLRDNFAAIFPDLGDVQLGRVREAIKQSYADRGWALGKRGEIPPFGAFYELLKADAKPDKGLMTRLAELADYGLFEATAGAQSLLDSSTPALVQIHSSQNEVLQRAFSTFVLHNLYQSMFRRGTQNRITHAVIFDEAHRAARLKLIPTMAKECRKYGLSFVVASQEAKDFDSSLFTAVANYLALRVSEPDAKLMAKIFAPSDKLTLYTDRIKQMAKFKAWFYSEGMRAPTPVVLGNAQRG</sequence>
<dbReference type="PANTHER" id="PTHR30121">
    <property type="entry name" value="UNCHARACTERIZED PROTEIN YJGR-RELATED"/>
    <property type="match status" value="1"/>
</dbReference>